<feature type="domain" description="Protein kinase" evidence="2">
    <location>
        <begin position="5"/>
        <end position="319"/>
    </location>
</feature>
<keyword evidence="4" id="KW-1185">Reference proteome</keyword>
<feature type="coiled-coil region" evidence="1">
    <location>
        <begin position="415"/>
        <end position="477"/>
    </location>
</feature>
<dbReference type="AlphaFoldDB" id="A0A8S1TVI5"/>
<organism evidence="3 4">
    <name type="scientific">Paramecium pentaurelia</name>
    <dbReference type="NCBI Taxonomy" id="43138"/>
    <lineage>
        <taxon>Eukaryota</taxon>
        <taxon>Sar</taxon>
        <taxon>Alveolata</taxon>
        <taxon>Ciliophora</taxon>
        <taxon>Intramacronucleata</taxon>
        <taxon>Oligohymenophorea</taxon>
        <taxon>Peniculida</taxon>
        <taxon>Parameciidae</taxon>
        <taxon>Paramecium</taxon>
    </lineage>
</organism>
<evidence type="ECO:0000256" key="1">
    <source>
        <dbReference type="SAM" id="Coils"/>
    </source>
</evidence>
<keyword evidence="1" id="KW-0175">Coiled coil</keyword>
<dbReference type="GO" id="GO:0005524">
    <property type="term" value="F:ATP binding"/>
    <property type="evidence" value="ECO:0007669"/>
    <property type="project" value="InterPro"/>
</dbReference>
<comment type="caution">
    <text evidence="3">The sequence shown here is derived from an EMBL/GenBank/DDBJ whole genome shotgun (WGS) entry which is preliminary data.</text>
</comment>
<dbReference type="PROSITE" id="PS50011">
    <property type="entry name" value="PROTEIN_KINASE_DOM"/>
    <property type="match status" value="1"/>
</dbReference>
<evidence type="ECO:0000313" key="4">
    <source>
        <dbReference type="Proteomes" id="UP000689195"/>
    </source>
</evidence>
<dbReference type="Proteomes" id="UP000689195">
    <property type="component" value="Unassembled WGS sequence"/>
</dbReference>
<dbReference type="InterPro" id="IPR000719">
    <property type="entry name" value="Prot_kinase_dom"/>
</dbReference>
<dbReference type="GO" id="GO:0004672">
    <property type="term" value="F:protein kinase activity"/>
    <property type="evidence" value="ECO:0007669"/>
    <property type="project" value="InterPro"/>
</dbReference>
<accession>A0A8S1TVI5</accession>
<gene>
    <name evidence="3" type="ORF">PPENT_87.1.T0280210</name>
</gene>
<dbReference type="OrthoDB" id="310081at2759"/>
<evidence type="ECO:0000313" key="3">
    <source>
        <dbReference type="EMBL" id="CAD8156230.1"/>
    </source>
</evidence>
<protein>
    <recommendedName>
        <fullName evidence="2">Protein kinase domain-containing protein</fullName>
    </recommendedName>
</protein>
<sequence>MKNQSEKSFELSKDQFYQTFKPFEYKNKKNSPFTISYLSKKQSESYWIKKRKIQGIYKDFFIQEIRKEIEIQSYFQNRSQKIMKIKNFTIFESKNKSIVIIAYNNDEYCVPILEYFQSIERGQSRKIQLSKQLLEIHEELEQNKIYHQNIKPNNIFYFSGEIIITDFGSNRTFQQNYISQFSKISEKQWQDEYYYYNPKIIVDIIQNQTDYDMRIEELNKFQEIMKRQNKFEKVLNNPQNSMNLDAWAIGVIIIQIFFPQKIEKNNIEKFYALNTKELENKINQITQFDNELGQGLKDLFFPEQQQQQQQQKQKQKQKLSFQQQISQSNNNLNINRSLIISQIIPQESKLKSIKIQVGFQDEQRKKVVAIYETCQVMDQFVIQIQDKQNPKLEIFQKEKNISEKSRKILDFHILLQLQLSEAQSYLNDLKNLKKEFEDERTELLRSEKRSDTNKVQLESLVEVIQKIEETIFQVENRIQALKYFYNYQMETPEENIIYYYNLKEINMVQWKKQFQIKCEQTENNTNYQQQQYFSQKKIKDLIKLRQKELKIDAHLCVNMNQKEQEIVSIYYLEKCFNVQKELLEKKQSQKEQLDVEQFPFNLSLKTRRKVDKFINTKQFEFLLDYTEFNSLSAKLRNQYLKTLFICLDDRIKRNVQSEVNQLLSAINRIYPLLNSKFKQKNGKNTVRVKLQPEMLPQELCKQIKQFFQQKYSFKINYDFQYLELLKKFDDIKTQKDYIGFLVNGKPHGQGFKRINENIMQFGIYRYGQLIWGREIVKVDNYINYYKGQFKDNKKFGEGVFKRYLFSEIEGNLFFQKPNQPQNL</sequence>
<reference evidence="3" key="1">
    <citation type="submission" date="2021-01" db="EMBL/GenBank/DDBJ databases">
        <authorList>
            <consortium name="Genoscope - CEA"/>
            <person name="William W."/>
        </authorList>
    </citation>
    <scope>NUCLEOTIDE SEQUENCE</scope>
</reference>
<name>A0A8S1TVI5_9CILI</name>
<evidence type="ECO:0000259" key="2">
    <source>
        <dbReference type="PROSITE" id="PS50011"/>
    </source>
</evidence>
<proteinExistence type="predicted"/>
<dbReference type="SMART" id="SM00220">
    <property type="entry name" value="S_TKc"/>
    <property type="match status" value="1"/>
</dbReference>
<dbReference type="EMBL" id="CAJJDO010000028">
    <property type="protein sequence ID" value="CAD8156230.1"/>
    <property type="molecule type" value="Genomic_DNA"/>
</dbReference>